<feature type="region of interest" description="Disordered" evidence="1">
    <location>
        <begin position="1"/>
        <end position="23"/>
    </location>
</feature>
<feature type="non-terminal residue" evidence="2">
    <location>
        <position position="1"/>
    </location>
</feature>
<dbReference type="RefSeq" id="WP_271890695.1">
    <property type="nucleotide sequence ID" value="NZ_JAQBIE010000044.1"/>
</dbReference>
<protein>
    <recommendedName>
        <fullName evidence="4">Transposase</fullName>
    </recommendedName>
</protein>
<sequence length="71" mass="7987">PELDMPGTIPSPARRVTRQRETRKLLKRHVKNRKQLFDEIAQPSASICPRHKIDTCVTNISPSSPQAALIS</sequence>
<evidence type="ECO:0000313" key="3">
    <source>
        <dbReference type="Proteomes" id="UP001165641"/>
    </source>
</evidence>
<evidence type="ECO:0000313" key="2">
    <source>
        <dbReference type="EMBL" id="MDB6179602.1"/>
    </source>
</evidence>
<comment type="caution">
    <text evidence="2">The sequence shown here is derived from an EMBL/GenBank/DDBJ whole genome shotgun (WGS) entry which is preliminary data.</text>
</comment>
<organism evidence="2 3">
    <name type="scientific">Paracoccus onchidii</name>
    <dbReference type="NCBI Taxonomy" id="3017813"/>
    <lineage>
        <taxon>Bacteria</taxon>
        <taxon>Pseudomonadati</taxon>
        <taxon>Pseudomonadota</taxon>
        <taxon>Alphaproteobacteria</taxon>
        <taxon>Rhodobacterales</taxon>
        <taxon>Paracoccaceae</taxon>
        <taxon>Paracoccus</taxon>
    </lineage>
</organism>
<evidence type="ECO:0000256" key="1">
    <source>
        <dbReference type="SAM" id="MobiDB-lite"/>
    </source>
</evidence>
<name>A0ABT4ZJQ6_9RHOB</name>
<dbReference type="Proteomes" id="UP001165641">
    <property type="component" value="Unassembled WGS sequence"/>
</dbReference>
<dbReference type="EMBL" id="JAQBIE010000044">
    <property type="protein sequence ID" value="MDB6179602.1"/>
    <property type="molecule type" value="Genomic_DNA"/>
</dbReference>
<accession>A0ABT4ZJQ6</accession>
<gene>
    <name evidence="2" type="ORF">PAF17_19230</name>
</gene>
<keyword evidence="3" id="KW-1185">Reference proteome</keyword>
<evidence type="ECO:0008006" key="4">
    <source>
        <dbReference type="Google" id="ProtNLM"/>
    </source>
</evidence>
<reference evidence="2" key="1">
    <citation type="submission" date="2022-12" db="EMBL/GenBank/DDBJ databases">
        <title>Paracoccus onchidii sp. nov., isolated from a marine invertebrate from the South China Sea.</title>
        <authorList>
            <person name="Xu S."/>
            <person name="Liu Z."/>
            <person name="Xu Y."/>
        </authorList>
    </citation>
    <scope>NUCLEOTIDE SEQUENCE</scope>
    <source>
        <strain evidence="2">Z330</strain>
    </source>
</reference>
<proteinExistence type="predicted"/>